<comment type="caution">
    <text evidence="2">The sequence shown here is derived from an EMBL/GenBank/DDBJ whole genome shotgun (WGS) entry which is preliminary data.</text>
</comment>
<proteinExistence type="predicted"/>
<protein>
    <submittedName>
        <fullName evidence="2">Uncharacterized protein</fullName>
    </submittedName>
</protein>
<dbReference type="Proteomes" id="UP000692954">
    <property type="component" value="Unassembled WGS sequence"/>
</dbReference>
<accession>A0A8S1Q895</accession>
<gene>
    <name evidence="2" type="ORF">PSON_ATCC_30995.1.T0980137</name>
</gene>
<reference evidence="2" key="1">
    <citation type="submission" date="2021-01" db="EMBL/GenBank/DDBJ databases">
        <authorList>
            <consortium name="Genoscope - CEA"/>
            <person name="William W."/>
        </authorList>
    </citation>
    <scope>NUCLEOTIDE SEQUENCE</scope>
</reference>
<keyword evidence="3" id="KW-1185">Reference proteome</keyword>
<feature type="coiled-coil region" evidence="1">
    <location>
        <begin position="7"/>
        <end position="76"/>
    </location>
</feature>
<organism evidence="2 3">
    <name type="scientific">Paramecium sonneborni</name>
    <dbReference type="NCBI Taxonomy" id="65129"/>
    <lineage>
        <taxon>Eukaryota</taxon>
        <taxon>Sar</taxon>
        <taxon>Alveolata</taxon>
        <taxon>Ciliophora</taxon>
        <taxon>Intramacronucleata</taxon>
        <taxon>Oligohymenophorea</taxon>
        <taxon>Peniculida</taxon>
        <taxon>Parameciidae</taxon>
        <taxon>Paramecium</taxon>
    </lineage>
</organism>
<evidence type="ECO:0000313" key="3">
    <source>
        <dbReference type="Proteomes" id="UP000692954"/>
    </source>
</evidence>
<name>A0A8S1Q895_9CILI</name>
<evidence type="ECO:0000313" key="2">
    <source>
        <dbReference type="EMBL" id="CAD8111563.1"/>
    </source>
</evidence>
<dbReference type="OrthoDB" id="295355at2759"/>
<keyword evidence="1" id="KW-0175">Coiled coil</keyword>
<sequence>MEDELAFQNLQNAIENMKRERDELLQEYQKEKTDFQAFDAQIRKMQMELDLRVAILKDKEQKLANYNKMIEETDITYNRVDLLTVKFNRLLKHLTDQQLILKKRHSSQKTVSSVNNKFEFNIDYETSQLFHLNIFIKKNFNFQHIIQNKCQQNNYFCKIFRSFYILIQKKQEIISRKQKISQNNPFKLNKNQKDFNKMQEYNQTNLIYQIYYQVDMKFPNFSF</sequence>
<dbReference type="AlphaFoldDB" id="A0A8S1Q895"/>
<evidence type="ECO:0000256" key="1">
    <source>
        <dbReference type="SAM" id="Coils"/>
    </source>
</evidence>
<dbReference type="EMBL" id="CAJJDN010000098">
    <property type="protein sequence ID" value="CAD8111563.1"/>
    <property type="molecule type" value="Genomic_DNA"/>
</dbReference>